<feature type="compositionally biased region" description="Basic residues" evidence="1">
    <location>
        <begin position="77"/>
        <end position="88"/>
    </location>
</feature>
<accession>A0A645AUR3</accession>
<evidence type="ECO:0000256" key="1">
    <source>
        <dbReference type="SAM" id="MobiDB-lite"/>
    </source>
</evidence>
<feature type="region of interest" description="Disordered" evidence="1">
    <location>
        <begin position="1"/>
        <end position="46"/>
    </location>
</feature>
<feature type="region of interest" description="Disordered" evidence="1">
    <location>
        <begin position="64"/>
        <end position="127"/>
    </location>
</feature>
<sequence length="127" mass="13261">MRHSCGHEAEGGDSQGAGPGRENSDSGRAHRRFDHTGDGGAVQGADASQGAGLYHYLYLPQADGNYADYRPHDHPPGRKVHGRLRNQGRKPGENFPPDGGPGRGAEGGKGKGGARRYRAAGPGPGIR</sequence>
<feature type="compositionally biased region" description="Gly residues" evidence="1">
    <location>
        <begin position="100"/>
        <end position="111"/>
    </location>
</feature>
<evidence type="ECO:0000313" key="2">
    <source>
        <dbReference type="EMBL" id="MPM54653.1"/>
    </source>
</evidence>
<proteinExistence type="predicted"/>
<feature type="compositionally biased region" description="Basic and acidic residues" evidence="1">
    <location>
        <begin position="1"/>
        <end position="10"/>
    </location>
</feature>
<dbReference type="AlphaFoldDB" id="A0A645AUR3"/>
<name>A0A645AUR3_9ZZZZ</name>
<dbReference type="EMBL" id="VSSQ01014902">
    <property type="protein sequence ID" value="MPM54653.1"/>
    <property type="molecule type" value="Genomic_DNA"/>
</dbReference>
<organism evidence="2">
    <name type="scientific">bioreactor metagenome</name>
    <dbReference type="NCBI Taxonomy" id="1076179"/>
    <lineage>
        <taxon>unclassified sequences</taxon>
        <taxon>metagenomes</taxon>
        <taxon>ecological metagenomes</taxon>
    </lineage>
</organism>
<protein>
    <submittedName>
        <fullName evidence="2">Uncharacterized protein</fullName>
    </submittedName>
</protein>
<gene>
    <name evidence="2" type="ORF">SDC9_101432</name>
</gene>
<reference evidence="2" key="1">
    <citation type="submission" date="2019-08" db="EMBL/GenBank/DDBJ databases">
        <authorList>
            <person name="Kucharzyk K."/>
            <person name="Murdoch R.W."/>
            <person name="Higgins S."/>
            <person name="Loffler F."/>
        </authorList>
    </citation>
    <scope>NUCLEOTIDE SEQUENCE</scope>
</reference>
<comment type="caution">
    <text evidence="2">The sequence shown here is derived from an EMBL/GenBank/DDBJ whole genome shotgun (WGS) entry which is preliminary data.</text>
</comment>